<dbReference type="Proteomes" id="UP000249688">
    <property type="component" value="Unassembled WGS sequence"/>
</dbReference>
<keyword evidence="1" id="KW-0597">Phosphoprotein</keyword>
<dbReference type="GO" id="GO:0000160">
    <property type="term" value="P:phosphorelay signal transduction system"/>
    <property type="evidence" value="ECO:0007669"/>
    <property type="project" value="InterPro"/>
</dbReference>
<evidence type="ECO:0000313" key="3">
    <source>
        <dbReference type="EMBL" id="PZW45082.1"/>
    </source>
</evidence>
<dbReference type="AlphaFoldDB" id="A0A2W7IGH2"/>
<gene>
    <name evidence="3" type="ORF">C8P66_11299</name>
</gene>
<sequence>MSDDPFLIVEDDVVVSLDLEYIVARRFHGPVVAVSSVAQARARVSGPIRAALLDIDVRDGTTLALAEDLRLRGVPFAFVSGSEPGSLPARLRHIPFVSKPYAPDAVTRALGEILRAPVTS</sequence>
<dbReference type="PROSITE" id="PS50110">
    <property type="entry name" value="RESPONSE_REGULATORY"/>
    <property type="match status" value="1"/>
</dbReference>
<feature type="domain" description="Response regulatory" evidence="2">
    <location>
        <begin position="5"/>
        <end position="114"/>
    </location>
</feature>
<keyword evidence="4" id="KW-1185">Reference proteome</keyword>
<protein>
    <recommendedName>
        <fullName evidence="2">Response regulatory domain-containing protein</fullName>
    </recommendedName>
</protein>
<dbReference type="Gene3D" id="3.40.50.2300">
    <property type="match status" value="1"/>
</dbReference>
<evidence type="ECO:0000313" key="4">
    <source>
        <dbReference type="Proteomes" id="UP000249688"/>
    </source>
</evidence>
<dbReference type="InterPro" id="IPR011006">
    <property type="entry name" value="CheY-like_superfamily"/>
</dbReference>
<accession>A0A2W7IGH2</accession>
<reference evidence="3 4" key="1">
    <citation type="submission" date="2018-06" db="EMBL/GenBank/DDBJ databases">
        <title>Genomic Encyclopedia of Archaeal and Bacterial Type Strains, Phase II (KMG-II): from individual species to whole genera.</title>
        <authorList>
            <person name="Goeker M."/>
        </authorList>
    </citation>
    <scope>NUCLEOTIDE SEQUENCE [LARGE SCALE GENOMIC DNA]</scope>
    <source>
        <strain evidence="3 4">DSM 24525</strain>
    </source>
</reference>
<evidence type="ECO:0000256" key="1">
    <source>
        <dbReference type="PROSITE-ProRule" id="PRU00169"/>
    </source>
</evidence>
<dbReference type="EMBL" id="QKYU01000012">
    <property type="protein sequence ID" value="PZW45082.1"/>
    <property type="molecule type" value="Genomic_DNA"/>
</dbReference>
<dbReference type="InterPro" id="IPR001789">
    <property type="entry name" value="Sig_transdc_resp-reg_receiver"/>
</dbReference>
<comment type="caution">
    <text evidence="3">The sequence shown here is derived from an EMBL/GenBank/DDBJ whole genome shotgun (WGS) entry which is preliminary data.</text>
</comment>
<proteinExistence type="predicted"/>
<name>A0A2W7IGH2_9PROT</name>
<organism evidence="3 4">
    <name type="scientific">Humitalea rosea</name>
    <dbReference type="NCBI Taxonomy" id="990373"/>
    <lineage>
        <taxon>Bacteria</taxon>
        <taxon>Pseudomonadati</taxon>
        <taxon>Pseudomonadota</taxon>
        <taxon>Alphaproteobacteria</taxon>
        <taxon>Acetobacterales</taxon>
        <taxon>Roseomonadaceae</taxon>
        <taxon>Humitalea</taxon>
    </lineage>
</organism>
<evidence type="ECO:0000259" key="2">
    <source>
        <dbReference type="PROSITE" id="PS50110"/>
    </source>
</evidence>
<feature type="modified residue" description="4-aspartylphosphate" evidence="1">
    <location>
        <position position="54"/>
    </location>
</feature>
<dbReference type="SUPFAM" id="SSF52172">
    <property type="entry name" value="CheY-like"/>
    <property type="match status" value="1"/>
</dbReference>